<evidence type="ECO:0000256" key="10">
    <source>
        <dbReference type="ARBA" id="ARBA00023029"/>
    </source>
</evidence>
<evidence type="ECO:0000256" key="5">
    <source>
        <dbReference type="ARBA" id="ARBA00011080"/>
    </source>
</evidence>
<keyword evidence="18" id="KW-1185">Reference proteome</keyword>
<comment type="similarity">
    <text evidence="5 14">Belongs to the type II topoisomerase family.</text>
</comment>
<feature type="domain" description="Toprim" evidence="15">
    <location>
        <begin position="456"/>
        <end position="580"/>
    </location>
</feature>
<dbReference type="SUPFAM" id="SSF55874">
    <property type="entry name" value="ATPase domain of HSP90 chaperone/DNA topoisomerase II/histidine kinase"/>
    <property type="match status" value="1"/>
</dbReference>
<dbReference type="InterPro" id="IPR036890">
    <property type="entry name" value="HATPase_C_sf"/>
</dbReference>
<sequence length="1179" mass="132916">ETIEDTYSRKTPLEHILLRPSMYIGPTEHADPKSCSSTNSPWTMQRQELSYVPALLKIFDEILVNASDNRLRHPGSCNHFPSSSDPYISITNNGKSIPIQIHRKENMYIPELLFGHLLTGSNFNDDQKRLTGGRHGYGAKLTNVFSKQFVVEIGDGHSSKGKIKTYKQVWEDNMSVCHEAEVVSRDKKDADGKGNLDYTRISFIPDLARLTGDRKTEMLPEEEYQLMKRRVVDIAGCSGGKLTVTLNGEEISVSGFEDYANLYRQPESSATPLPPMVYHKLNSRWEVAVGLSETKSLESISFVNGMNTSRGGTHVDALARQISQYIADHINNKMARQLDNLQSGQPISVSVRMVRRHLFLCVNCLIENPSFDSQMKECLTSNPDNFGSHFELSNSFLRKLVGPGIVEEVLRMAMGAQQVNMARLLKEQTKRQVLSIPKLEDANLAGSTDIGTENPCTLILTEGDSAKALAVAGLEVVGRDHYGVFPLRGKFMNVRNVTVKQLATNAELKAMCAILGLQFEKSYDTAKERQELRYGHVMLMTDQDADGSHIKGLIMNMFRFFWPALLKPPSRPFMSMFITPLLKATKKGKKKDSISFFSVAEYNSWRESLEDEDEISKWTVKYYKGLGTSTPTEAKDYFLSFVRHYRPFKWQSEKNDGERIDMAFEKDRANDRKDWILTEYDEKSAVTVDERDGNSITYGDFVDNELIHFSNANNIRSLPNVVDGLKPSQRKVLYACFKRNLKDEIKVAQLAGYCAEHTAYHHGEASLHSTIIGMAQDFCGSNNINLLTPSGQFGTRLMGGNDAASPRYIFTHLSPLSRLLFPVDDDMLLNYKEEDGQMIEPEYFCPIIPLLLVNGCQGIGTGWSTFIPQHNPLDVLNYIRAKLDETKKPAIRPWVKGFEGGITVDSKRGDYVTEGIITPQKNSSVVISELPVGVWTNDYKATLVAMLKKAEIKSFSQNHTTTTVSFNVKVNAAKLNRLLKGDMLKTFKLRKALSTRNMHAFTTDMKIARYNSPEEIADAFFPVRLDLYADRKSVLESNMEYSASLMRNKARFIEAVSANKIDLLHGRKSKEATTALLEEMEFSKQSELDAIKSNNNIAQRRESSNVVMDEFMSDEESAKGAAKEYDYLLNLPLSSLTLEKIDALNDDAAKTDTKLEQIKNTTPADLWREDLNRLEPHLQ</sequence>
<keyword evidence="11 13" id="KW-0238">DNA-binding</keyword>
<dbReference type="RefSeq" id="XP_002292612.1">
    <property type="nucleotide sequence ID" value="XM_002292576.1"/>
</dbReference>
<dbReference type="FunFam" id="3.30.1490.30:FF:000001">
    <property type="entry name" value="DNA topoisomerase 2"/>
    <property type="match status" value="1"/>
</dbReference>
<dbReference type="InParanoid" id="B8C981"/>
<evidence type="ECO:0000256" key="6">
    <source>
        <dbReference type="ARBA" id="ARBA00022723"/>
    </source>
</evidence>
<dbReference type="PaxDb" id="35128-Thaps263644"/>
<dbReference type="PANTHER" id="PTHR10169">
    <property type="entry name" value="DNA TOPOISOMERASE/GYRASE"/>
    <property type="match status" value="1"/>
</dbReference>
<dbReference type="InterPro" id="IPR020568">
    <property type="entry name" value="Ribosomal_Su5_D2-typ_SF"/>
</dbReference>
<dbReference type="Gene3D" id="3.30.1360.40">
    <property type="match status" value="1"/>
</dbReference>
<comment type="catalytic activity">
    <reaction evidence="1 13 14">
        <text>ATP-dependent breakage, passage and rejoining of double-stranded DNA.</text>
        <dbReference type="EC" id="5.6.2.2"/>
    </reaction>
</comment>
<dbReference type="PRINTS" id="PR00418">
    <property type="entry name" value="TPI2FAMILY"/>
</dbReference>
<dbReference type="GO" id="GO:0046872">
    <property type="term" value="F:metal ion binding"/>
    <property type="evidence" value="ECO:0007669"/>
    <property type="project" value="UniProtKB-KW"/>
</dbReference>
<evidence type="ECO:0000256" key="2">
    <source>
        <dbReference type="ARBA" id="ARBA00001913"/>
    </source>
</evidence>
<dbReference type="GO" id="GO:0005634">
    <property type="term" value="C:nucleus"/>
    <property type="evidence" value="ECO:0000318"/>
    <property type="project" value="GO_Central"/>
</dbReference>
<dbReference type="CDD" id="cd03481">
    <property type="entry name" value="TopoIIA_Trans_ScTopoIIA"/>
    <property type="match status" value="1"/>
</dbReference>
<comment type="subcellular location">
    <subcellularLocation>
        <location evidence="4">Plastid</location>
        <location evidence="4">Chloroplast</location>
    </subcellularLocation>
</comment>
<evidence type="ECO:0000256" key="12">
    <source>
        <dbReference type="ARBA" id="ARBA00023235"/>
    </source>
</evidence>
<dbReference type="FunFam" id="3.90.199.10:FF:000002">
    <property type="entry name" value="DNA topoisomerase 2"/>
    <property type="match status" value="1"/>
</dbReference>
<dbReference type="Gene3D" id="3.40.50.670">
    <property type="match status" value="1"/>
</dbReference>
<dbReference type="GO" id="GO:0005524">
    <property type="term" value="F:ATP binding"/>
    <property type="evidence" value="ECO:0007669"/>
    <property type="project" value="UniProtKB-UniRule"/>
</dbReference>
<comment type="subunit">
    <text evidence="14">Homodimer.</text>
</comment>
<dbReference type="EMBL" id="CM000646">
    <property type="protein sequence ID" value="EED89808.1"/>
    <property type="molecule type" value="Genomic_DNA"/>
</dbReference>
<evidence type="ECO:0000256" key="8">
    <source>
        <dbReference type="ARBA" id="ARBA00022840"/>
    </source>
</evidence>
<evidence type="ECO:0000259" key="16">
    <source>
        <dbReference type="PROSITE" id="PS52040"/>
    </source>
</evidence>
<dbReference type="OMA" id="NMHAFNA"/>
<dbReference type="PROSITE" id="PS52040">
    <property type="entry name" value="TOPO_IIA"/>
    <property type="match status" value="1"/>
</dbReference>
<dbReference type="SMART" id="SM00433">
    <property type="entry name" value="TOP2c"/>
    <property type="match status" value="1"/>
</dbReference>
<keyword evidence="7 14" id="KW-0547">Nucleotide-binding</keyword>
<dbReference type="GO" id="GO:0006265">
    <property type="term" value="P:DNA topological change"/>
    <property type="evidence" value="ECO:0007669"/>
    <property type="project" value="UniProtKB-UniRule"/>
</dbReference>
<dbReference type="InterPro" id="IPR006171">
    <property type="entry name" value="TOPRIM_dom"/>
</dbReference>
<dbReference type="KEGG" id="tps:THAPSDRAFT_263644"/>
<comment type="cofactor">
    <cofactor evidence="3">
        <name>Mg(2+)</name>
        <dbReference type="ChEBI" id="CHEBI:18420"/>
    </cofactor>
</comment>
<evidence type="ECO:0000256" key="11">
    <source>
        <dbReference type="ARBA" id="ARBA00023125"/>
    </source>
</evidence>
<dbReference type="InterPro" id="IPR013760">
    <property type="entry name" value="Topo_IIA-like_dom_sf"/>
</dbReference>
<evidence type="ECO:0000256" key="7">
    <source>
        <dbReference type="ARBA" id="ARBA00022741"/>
    </source>
</evidence>
<evidence type="ECO:0000256" key="1">
    <source>
        <dbReference type="ARBA" id="ARBA00000185"/>
    </source>
</evidence>
<comment type="cofactor">
    <cofactor evidence="2">
        <name>Ca(2+)</name>
        <dbReference type="ChEBI" id="CHEBI:29108"/>
    </cofactor>
</comment>
<dbReference type="InterPro" id="IPR001241">
    <property type="entry name" value="Topo_IIA"/>
</dbReference>
<dbReference type="SMART" id="SM00434">
    <property type="entry name" value="TOP4c"/>
    <property type="match status" value="1"/>
</dbReference>
<feature type="active site" description="O-(5'-phospho-DNA)-tyrosine intermediate" evidence="13">
    <location>
        <position position="808"/>
    </location>
</feature>
<dbReference type="eggNOG" id="KOG0355">
    <property type="taxonomic scope" value="Eukaryota"/>
</dbReference>
<dbReference type="InterPro" id="IPR013758">
    <property type="entry name" value="Topo_IIA_A/C_ab"/>
</dbReference>
<gene>
    <name evidence="17" type="primary">TopoII_2</name>
    <name evidence="17" type="ORF">THAPSDRAFT_263644</name>
</gene>
<comment type="function">
    <text evidence="14">Control of topological states of DNA by transient breakage and subsequent rejoining of DNA strands. Topoisomerase II makes double-strand breaks.</text>
</comment>
<dbReference type="InterPro" id="IPR013759">
    <property type="entry name" value="Topo_IIA_B_C"/>
</dbReference>
<evidence type="ECO:0000256" key="13">
    <source>
        <dbReference type="PROSITE-ProRule" id="PRU01384"/>
    </source>
</evidence>
<dbReference type="Pfam" id="PF00521">
    <property type="entry name" value="DNA_topoisoIV"/>
    <property type="match status" value="1"/>
</dbReference>
<dbReference type="PROSITE" id="PS00177">
    <property type="entry name" value="TOPOISOMERASE_II"/>
    <property type="match status" value="1"/>
</dbReference>
<evidence type="ECO:0000256" key="3">
    <source>
        <dbReference type="ARBA" id="ARBA00001946"/>
    </source>
</evidence>
<dbReference type="Gene3D" id="1.10.268.10">
    <property type="entry name" value="Topoisomerase, domain 3"/>
    <property type="match status" value="1"/>
</dbReference>
<dbReference type="FunFam" id="3.30.230.10:FF:000008">
    <property type="entry name" value="DNA topoisomerase 2"/>
    <property type="match status" value="1"/>
</dbReference>
<dbReference type="Pfam" id="PF16898">
    <property type="entry name" value="TOPRIM_C"/>
    <property type="match status" value="1"/>
</dbReference>
<dbReference type="InterPro" id="IPR031660">
    <property type="entry name" value="TOPRIM_C"/>
</dbReference>
<dbReference type="GO" id="GO:0000712">
    <property type="term" value="P:resolution of meiotic recombination intermediates"/>
    <property type="evidence" value="ECO:0000318"/>
    <property type="project" value="GO_Central"/>
</dbReference>
<organism evidence="17 18">
    <name type="scientific">Thalassiosira pseudonana</name>
    <name type="common">Marine diatom</name>
    <name type="synonym">Cyclotella nana</name>
    <dbReference type="NCBI Taxonomy" id="35128"/>
    <lineage>
        <taxon>Eukaryota</taxon>
        <taxon>Sar</taxon>
        <taxon>Stramenopiles</taxon>
        <taxon>Ochrophyta</taxon>
        <taxon>Bacillariophyta</taxon>
        <taxon>Coscinodiscophyceae</taxon>
        <taxon>Thalassiosirophycidae</taxon>
        <taxon>Thalassiosirales</taxon>
        <taxon>Thalassiosiraceae</taxon>
        <taxon>Thalassiosira</taxon>
    </lineage>
</organism>
<dbReference type="SUPFAM" id="SSF56719">
    <property type="entry name" value="Type II DNA topoisomerase"/>
    <property type="match status" value="1"/>
</dbReference>
<dbReference type="Pfam" id="PF01751">
    <property type="entry name" value="Toprim"/>
    <property type="match status" value="1"/>
</dbReference>
<reference evidence="17 18" key="2">
    <citation type="journal article" date="2008" name="Nature">
        <title>The Phaeodactylum genome reveals the evolutionary history of diatom genomes.</title>
        <authorList>
            <person name="Bowler C."/>
            <person name="Allen A.E."/>
            <person name="Badger J.H."/>
            <person name="Grimwood J."/>
            <person name="Jabbari K."/>
            <person name="Kuo A."/>
            <person name="Maheswari U."/>
            <person name="Martens C."/>
            <person name="Maumus F."/>
            <person name="Otillar R.P."/>
            <person name="Rayko E."/>
            <person name="Salamov A."/>
            <person name="Vandepoele K."/>
            <person name="Beszteri B."/>
            <person name="Gruber A."/>
            <person name="Heijde M."/>
            <person name="Katinka M."/>
            <person name="Mock T."/>
            <person name="Valentin K."/>
            <person name="Verret F."/>
            <person name="Berges J.A."/>
            <person name="Brownlee C."/>
            <person name="Cadoret J.P."/>
            <person name="Chiovitti A."/>
            <person name="Choi C.J."/>
            <person name="Coesel S."/>
            <person name="De Martino A."/>
            <person name="Detter J.C."/>
            <person name="Durkin C."/>
            <person name="Falciatore A."/>
            <person name="Fournet J."/>
            <person name="Haruta M."/>
            <person name="Huysman M.J."/>
            <person name="Jenkins B.D."/>
            <person name="Jiroutova K."/>
            <person name="Jorgensen R.E."/>
            <person name="Joubert Y."/>
            <person name="Kaplan A."/>
            <person name="Kroger N."/>
            <person name="Kroth P.G."/>
            <person name="La Roche J."/>
            <person name="Lindquist E."/>
            <person name="Lommer M."/>
            <person name="Martin-Jezequel V."/>
            <person name="Lopez P.J."/>
            <person name="Lucas S."/>
            <person name="Mangogna M."/>
            <person name="McGinnis K."/>
            <person name="Medlin L.K."/>
            <person name="Montsant A."/>
            <person name="Oudot-Le Secq M.P."/>
            <person name="Napoli C."/>
            <person name="Obornik M."/>
            <person name="Parker M.S."/>
            <person name="Petit J.L."/>
            <person name="Porcel B.M."/>
            <person name="Poulsen N."/>
            <person name="Robison M."/>
            <person name="Rychlewski L."/>
            <person name="Rynearson T.A."/>
            <person name="Schmutz J."/>
            <person name="Shapiro H."/>
            <person name="Siaut M."/>
            <person name="Stanley M."/>
            <person name="Sussman M.R."/>
            <person name="Taylor A.R."/>
            <person name="Vardi A."/>
            <person name="von Dassow P."/>
            <person name="Vyverman W."/>
            <person name="Willis A."/>
            <person name="Wyrwicz L.S."/>
            <person name="Rokhsar D.S."/>
            <person name="Weissenbach J."/>
            <person name="Armbrust E.V."/>
            <person name="Green B.R."/>
            <person name="Van de Peer Y."/>
            <person name="Grigoriev I.V."/>
        </authorList>
    </citation>
    <scope>NUCLEOTIDE SEQUENCE [LARGE SCALE GENOMIC DNA]</scope>
    <source>
        <strain evidence="17 18">CCMP1335</strain>
    </source>
</reference>
<evidence type="ECO:0000259" key="15">
    <source>
        <dbReference type="PROSITE" id="PS50880"/>
    </source>
</evidence>
<dbReference type="InterPro" id="IPR018522">
    <property type="entry name" value="TopoIIA_CS"/>
</dbReference>
<dbReference type="PRINTS" id="PR01158">
    <property type="entry name" value="TOPISMRASEII"/>
</dbReference>
<reference evidence="17 18" key="1">
    <citation type="journal article" date="2004" name="Science">
        <title>The genome of the diatom Thalassiosira pseudonana: ecology, evolution, and metabolism.</title>
        <authorList>
            <person name="Armbrust E.V."/>
            <person name="Berges J.A."/>
            <person name="Bowler C."/>
            <person name="Green B.R."/>
            <person name="Martinez D."/>
            <person name="Putnam N.H."/>
            <person name="Zhou S."/>
            <person name="Allen A.E."/>
            <person name="Apt K.E."/>
            <person name="Bechner M."/>
            <person name="Brzezinski M.A."/>
            <person name="Chaal B.K."/>
            <person name="Chiovitti A."/>
            <person name="Davis A.K."/>
            <person name="Demarest M.S."/>
            <person name="Detter J.C."/>
            <person name="Glavina T."/>
            <person name="Goodstein D."/>
            <person name="Hadi M.Z."/>
            <person name="Hellsten U."/>
            <person name="Hildebrand M."/>
            <person name="Jenkins B.D."/>
            <person name="Jurka J."/>
            <person name="Kapitonov V.V."/>
            <person name="Kroger N."/>
            <person name="Lau W.W."/>
            <person name="Lane T.W."/>
            <person name="Larimer F.W."/>
            <person name="Lippmeier J.C."/>
            <person name="Lucas S."/>
            <person name="Medina M."/>
            <person name="Montsant A."/>
            <person name="Obornik M."/>
            <person name="Parker M.S."/>
            <person name="Palenik B."/>
            <person name="Pazour G.J."/>
            <person name="Richardson P.M."/>
            <person name="Rynearson T.A."/>
            <person name="Saito M.A."/>
            <person name="Schwartz D.C."/>
            <person name="Thamatrakoln K."/>
            <person name="Valentin K."/>
            <person name="Vardi A."/>
            <person name="Wilkerson F.P."/>
            <person name="Rokhsar D.S."/>
        </authorList>
    </citation>
    <scope>NUCLEOTIDE SEQUENCE [LARGE SCALE GENOMIC DNA]</scope>
    <source>
        <strain evidence="17 18">CCMP1335</strain>
    </source>
</reference>
<dbReference type="Pfam" id="PF00204">
    <property type="entry name" value="DNA_gyraseB"/>
    <property type="match status" value="1"/>
</dbReference>
<accession>B8C981</accession>
<evidence type="ECO:0000256" key="4">
    <source>
        <dbReference type="ARBA" id="ARBA00004229"/>
    </source>
</evidence>
<dbReference type="InterPro" id="IPR013757">
    <property type="entry name" value="Topo_IIA_A_a_sf"/>
</dbReference>
<dbReference type="GO" id="GO:0000819">
    <property type="term" value="P:sister chromatid segregation"/>
    <property type="evidence" value="ECO:0000318"/>
    <property type="project" value="GO_Central"/>
</dbReference>
<dbReference type="InterPro" id="IPR001154">
    <property type="entry name" value="TopoII_euk"/>
</dbReference>
<feature type="non-terminal residue" evidence="17">
    <location>
        <position position="1"/>
    </location>
</feature>
<dbReference type="Proteomes" id="UP000001449">
    <property type="component" value="Chromosome 10"/>
</dbReference>
<keyword evidence="9" id="KW-0460">Magnesium</keyword>
<dbReference type="Gene3D" id="3.30.1490.30">
    <property type="match status" value="1"/>
</dbReference>
<dbReference type="STRING" id="35128.B8C981"/>
<dbReference type="PROSITE" id="PS50880">
    <property type="entry name" value="TOPRIM"/>
    <property type="match status" value="1"/>
</dbReference>
<dbReference type="AlphaFoldDB" id="B8C981"/>
<dbReference type="PANTHER" id="PTHR10169:SF38">
    <property type="entry name" value="DNA TOPOISOMERASE 2"/>
    <property type="match status" value="1"/>
</dbReference>
<dbReference type="GO" id="GO:0009507">
    <property type="term" value="C:chloroplast"/>
    <property type="evidence" value="ECO:0007669"/>
    <property type="project" value="UniProtKB-SubCell"/>
</dbReference>
<evidence type="ECO:0000256" key="9">
    <source>
        <dbReference type="ARBA" id="ARBA00022842"/>
    </source>
</evidence>
<dbReference type="Gene3D" id="3.90.199.10">
    <property type="entry name" value="Topoisomerase II, domain 5"/>
    <property type="match status" value="1"/>
</dbReference>
<dbReference type="GO" id="GO:0003677">
    <property type="term" value="F:DNA binding"/>
    <property type="evidence" value="ECO:0007669"/>
    <property type="project" value="UniProtKB-UniRule"/>
</dbReference>
<dbReference type="SUPFAM" id="SSF54211">
    <property type="entry name" value="Ribosomal protein S5 domain 2-like"/>
    <property type="match status" value="1"/>
</dbReference>
<dbReference type="GeneID" id="7446005"/>
<feature type="domain" description="Topo IIA-type catalytic" evidence="16">
    <location>
        <begin position="718"/>
        <end position="1171"/>
    </location>
</feature>
<dbReference type="FunFam" id="3.40.50.670:FF:000001">
    <property type="entry name" value="DNA topoisomerase 2"/>
    <property type="match status" value="1"/>
</dbReference>
<dbReference type="InterPro" id="IPR013506">
    <property type="entry name" value="Topo_IIA_bsu_dom2"/>
</dbReference>
<dbReference type="GO" id="GO:0003918">
    <property type="term" value="F:DNA topoisomerase type II (double strand cut, ATP-hydrolyzing) activity"/>
    <property type="evidence" value="ECO:0000318"/>
    <property type="project" value="GO_Central"/>
</dbReference>
<dbReference type="InterPro" id="IPR050634">
    <property type="entry name" value="DNA_Topoisomerase_II"/>
</dbReference>
<dbReference type="InterPro" id="IPR014721">
    <property type="entry name" value="Ribsml_uS5_D2-typ_fold_subgr"/>
</dbReference>
<evidence type="ECO:0000313" key="17">
    <source>
        <dbReference type="EMBL" id="EED89808.1"/>
    </source>
</evidence>
<dbReference type="HOGENOM" id="CLU_001935_1_1_1"/>
<protein>
    <recommendedName>
        <fullName evidence="14">DNA topoisomerase 2</fullName>
        <ecNumber evidence="14">5.6.2.2</ecNumber>
    </recommendedName>
</protein>
<proteinExistence type="inferred from homology"/>
<dbReference type="InterPro" id="IPR002205">
    <property type="entry name" value="Topo_IIA_dom_A"/>
</dbReference>
<dbReference type="EC" id="5.6.2.2" evidence="14"/>
<name>B8C981_THAPS</name>
<evidence type="ECO:0000313" key="18">
    <source>
        <dbReference type="Proteomes" id="UP000001449"/>
    </source>
</evidence>
<dbReference type="Gene3D" id="3.30.565.10">
    <property type="entry name" value="Histidine kinase-like ATPase, C-terminal domain"/>
    <property type="match status" value="1"/>
</dbReference>
<evidence type="ECO:0000256" key="14">
    <source>
        <dbReference type="RuleBase" id="RU362094"/>
    </source>
</evidence>
<keyword evidence="12 13" id="KW-0413">Isomerase</keyword>
<keyword evidence="8 14" id="KW-0067">ATP-binding</keyword>
<dbReference type="Gene3D" id="3.30.230.10">
    <property type="match status" value="1"/>
</dbReference>
<keyword evidence="10 13" id="KW-0799">Topoisomerase</keyword>
<keyword evidence="6" id="KW-0479">Metal-binding</keyword>